<accession>A0A8H4RDE8</accession>
<evidence type="ECO:0000313" key="3">
    <source>
        <dbReference type="EMBL" id="KAF4626815.1"/>
    </source>
</evidence>
<dbReference type="InterPro" id="IPR016181">
    <property type="entry name" value="Acyl_CoA_acyltransferase"/>
</dbReference>
<evidence type="ECO:0000313" key="4">
    <source>
        <dbReference type="Proteomes" id="UP000566819"/>
    </source>
</evidence>
<dbReference type="InterPro" id="IPR000182">
    <property type="entry name" value="GNAT_dom"/>
</dbReference>
<dbReference type="Gene3D" id="3.40.630.30">
    <property type="match status" value="1"/>
</dbReference>
<comment type="caution">
    <text evidence="3">The sequence shown here is derived from an EMBL/GenBank/DDBJ whole genome shotgun (WGS) entry which is preliminary data.</text>
</comment>
<dbReference type="CDD" id="cd04301">
    <property type="entry name" value="NAT_SF"/>
    <property type="match status" value="1"/>
</dbReference>
<dbReference type="AlphaFoldDB" id="A0A8H4RDE8"/>
<feature type="domain" description="N-acetyltransferase" evidence="2">
    <location>
        <begin position="67"/>
        <end position="214"/>
    </location>
</feature>
<protein>
    <recommendedName>
        <fullName evidence="2">N-acetyltransferase domain-containing protein</fullName>
    </recommendedName>
</protein>
<dbReference type="PANTHER" id="PTHR42791">
    <property type="entry name" value="GNAT FAMILY ACETYLTRANSFERASE"/>
    <property type="match status" value="1"/>
</dbReference>
<dbReference type="PROSITE" id="PS51186">
    <property type="entry name" value="GNAT"/>
    <property type="match status" value="1"/>
</dbReference>
<dbReference type="InterPro" id="IPR052523">
    <property type="entry name" value="Trichothecene_AcTrans"/>
</dbReference>
<dbReference type="OrthoDB" id="410198at2759"/>
<sequence length="226" mass="25256">MATPNISIHPLLPSDLPKHASLLLSSKLALSINRLLFKNWPNEPFQLANYTKAAESGFNDKDSETWKVIDDGTEEIVGHFVLSRKRGEDVGVGEGKEGEEEKGEGEKGKKDIKVPEGFNEEVFKAVVKLAPKMDTLIGVDHFVITHVYIQPLYRRRGIGSQLIHMAIEKSEKEGIPLSVGVEPEAHEFFLKMGFKDRTLGDMDLSAWAPAFSGYGVFRLWGMVFEK</sequence>
<dbReference type="EMBL" id="JAAMPI010001080">
    <property type="protein sequence ID" value="KAF4626815.1"/>
    <property type="molecule type" value="Genomic_DNA"/>
</dbReference>
<proteinExistence type="predicted"/>
<dbReference type="PANTHER" id="PTHR42791:SF4">
    <property type="entry name" value="ACETYLTRANSFERASE, GNAT FAMILY FAMILY (AFU_ORTHOLOGUE AFUA_4G09540)-RELATED"/>
    <property type="match status" value="1"/>
</dbReference>
<dbReference type="SUPFAM" id="SSF55729">
    <property type="entry name" value="Acyl-CoA N-acyltransferases (Nat)"/>
    <property type="match status" value="1"/>
</dbReference>
<dbReference type="Pfam" id="PF13673">
    <property type="entry name" value="Acetyltransf_10"/>
    <property type="match status" value="1"/>
</dbReference>
<evidence type="ECO:0000256" key="1">
    <source>
        <dbReference type="SAM" id="MobiDB-lite"/>
    </source>
</evidence>
<organism evidence="3 4">
    <name type="scientific">Cudoniella acicularis</name>
    <dbReference type="NCBI Taxonomy" id="354080"/>
    <lineage>
        <taxon>Eukaryota</taxon>
        <taxon>Fungi</taxon>
        <taxon>Dikarya</taxon>
        <taxon>Ascomycota</taxon>
        <taxon>Pezizomycotina</taxon>
        <taxon>Leotiomycetes</taxon>
        <taxon>Helotiales</taxon>
        <taxon>Tricladiaceae</taxon>
        <taxon>Cudoniella</taxon>
    </lineage>
</organism>
<dbReference type="Proteomes" id="UP000566819">
    <property type="component" value="Unassembled WGS sequence"/>
</dbReference>
<evidence type="ECO:0000259" key="2">
    <source>
        <dbReference type="PROSITE" id="PS51186"/>
    </source>
</evidence>
<feature type="region of interest" description="Disordered" evidence="1">
    <location>
        <begin position="89"/>
        <end position="111"/>
    </location>
</feature>
<gene>
    <name evidence="3" type="ORF">G7Y89_g11342</name>
</gene>
<dbReference type="GO" id="GO:0016747">
    <property type="term" value="F:acyltransferase activity, transferring groups other than amino-acyl groups"/>
    <property type="evidence" value="ECO:0007669"/>
    <property type="project" value="InterPro"/>
</dbReference>
<keyword evidence="4" id="KW-1185">Reference proteome</keyword>
<name>A0A8H4RDE8_9HELO</name>
<reference evidence="3 4" key="1">
    <citation type="submission" date="2020-03" db="EMBL/GenBank/DDBJ databases">
        <title>Draft Genome Sequence of Cudoniella acicularis.</title>
        <authorList>
            <person name="Buettner E."/>
            <person name="Kellner H."/>
        </authorList>
    </citation>
    <scope>NUCLEOTIDE SEQUENCE [LARGE SCALE GENOMIC DNA]</scope>
    <source>
        <strain evidence="3 4">DSM 108380</strain>
    </source>
</reference>